<evidence type="ECO:0000256" key="1">
    <source>
        <dbReference type="SAM" id="MobiDB-lite"/>
    </source>
</evidence>
<proteinExistence type="predicted"/>
<comment type="caution">
    <text evidence="3">The sequence shown here is derived from an EMBL/GenBank/DDBJ whole genome shotgun (WGS) entry which is preliminary data.</text>
</comment>
<protein>
    <submittedName>
        <fullName evidence="3">Uncharacterized protein</fullName>
    </submittedName>
</protein>
<accession>A0AAD8NK97</accession>
<evidence type="ECO:0000313" key="3">
    <source>
        <dbReference type="EMBL" id="KAK1411391.1"/>
    </source>
</evidence>
<dbReference type="PANTHER" id="PTHR46445:SF16">
    <property type="entry name" value="GBF-INTERACTING PROTEIN"/>
    <property type="match status" value="1"/>
</dbReference>
<keyword evidence="2" id="KW-0472">Membrane</keyword>
<keyword evidence="4" id="KW-1185">Reference proteome</keyword>
<evidence type="ECO:0000313" key="4">
    <source>
        <dbReference type="Proteomes" id="UP001229421"/>
    </source>
</evidence>
<evidence type="ECO:0000256" key="2">
    <source>
        <dbReference type="SAM" id="Phobius"/>
    </source>
</evidence>
<name>A0AAD8NK97_TARER</name>
<dbReference type="AlphaFoldDB" id="A0AAD8NK97"/>
<reference evidence="3" key="1">
    <citation type="journal article" date="2023" name="bioRxiv">
        <title>Improved chromosome-level genome assembly for marigold (Tagetes erecta).</title>
        <authorList>
            <person name="Jiang F."/>
            <person name="Yuan L."/>
            <person name="Wang S."/>
            <person name="Wang H."/>
            <person name="Xu D."/>
            <person name="Wang A."/>
            <person name="Fan W."/>
        </authorList>
    </citation>
    <scope>NUCLEOTIDE SEQUENCE</scope>
    <source>
        <strain evidence="3">WSJ</strain>
        <tissue evidence="3">Leaf</tissue>
    </source>
</reference>
<feature type="transmembrane region" description="Helical" evidence="2">
    <location>
        <begin position="21"/>
        <end position="41"/>
    </location>
</feature>
<keyword evidence="2" id="KW-0812">Transmembrane</keyword>
<dbReference type="Proteomes" id="UP001229421">
    <property type="component" value="Unassembled WGS sequence"/>
</dbReference>
<gene>
    <name evidence="3" type="ORF">QVD17_37939</name>
</gene>
<organism evidence="3 4">
    <name type="scientific">Tagetes erecta</name>
    <name type="common">African marigold</name>
    <dbReference type="NCBI Taxonomy" id="13708"/>
    <lineage>
        <taxon>Eukaryota</taxon>
        <taxon>Viridiplantae</taxon>
        <taxon>Streptophyta</taxon>
        <taxon>Embryophyta</taxon>
        <taxon>Tracheophyta</taxon>
        <taxon>Spermatophyta</taxon>
        <taxon>Magnoliopsida</taxon>
        <taxon>eudicotyledons</taxon>
        <taxon>Gunneridae</taxon>
        <taxon>Pentapetalae</taxon>
        <taxon>asterids</taxon>
        <taxon>campanulids</taxon>
        <taxon>Asterales</taxon>
        <taxon>Asteraceae</taxon>
        <taxon>Asteroideae</taxon>
        <taxon>Heliantheae alliance</taxon>
        <taxon>Tageteae</taxon>
        <taxon>Tagetes</taxon>
    </lineage>
</organism>
<keyword evidence="2" id="KW-1133">Transmembrane helix</keyword>
<dbReference type="EMBL" id="JAUHHV010000010">
    <property type="protein sequence ID" value="KAK1411391.1"/>
    <property type="molecule type" value="Genomic_DNA"/>
</dbReference>
<sequence>MNTFEILKYTTKPNLALNKTLLLSTTFTVDLSISFILKYWISGKVVILGTYRNCKAIRDLMHLWYDLVCICSVSLSFEEGDALASLVSANMQQLNIQEERQLDESEEDIPSVVIPNHLQVQNADCSHLSFGSFGTTMNPGFAGSFASRQLGNRTEETSTEPDTSSVRPFETRNSEYYGNESMITSENSAVHQAGPNPGSYDLPSASQTEVLKQENADVAHGNQYNFPSSTPGSGYSLKVPIF</sequence>
<feature type="region of interest" description="Disordered" evidence="1">
    <location>
        <begin position="144"/>
        <end position="169"/>
    </location>
</feature>
<dbReference type="PANTHER" id="PTHR46445">
    <property type="entry name" value="RNA POLYMERASE II DEGRADATION FACTOR-LIKE PROTEIN (DUF1296)"/>
    <property type="match status" value="1"/>
</dbReference>